<reference evidence="6 7" key="1">
    <citation type="journal article" date="2019" name="bioRxiv">
        <title>Bacteria contribute to plant secondary compound degradation in a generalist herbivore system.</title>
        <authorList>
            <person name="Francoeur C.B."/>
            <person name="Khadempour L."/>
            <person name="Moreira-Soto R.D."/>
            <person name="Gotting K."/>
            <person name="Book A.J."/>
            <person name="Pinto-Tomas A.A."/>
            <person name="Keefover-Ring K."/>
            <person name="Currie C.R."/>
        </authorList>
    </citation>
    <scope>NUCLEOTIDE SEQUENCE [LARGE SCALE GENOMIC DNA]</scope>
    <source>
        <strain evidence="6">Acro-835</strain>
    </source>
</reference>
<evidence type="ECO:0000313" key="6">
    <source>
        <dbReference type="EMBL" id="NIF22179.1"/>
    </source>
</evidence>
<name>A0ABX0RET1_9GAMM</name>
<accession>A0ABX0RET1</accession>
<evidence type="ECO:0000256" key="1">
    <source>
        <dbReference type="ARBA" id="ARBA00004196"/>
    </source>
</evidence>
<gene>
    <name evidence="6" type="ORF">F3J40_11275</name>
</gene>
<keyword evidence="3 4" id="KW-0732">Signal</keyword>
<dbReference type="SUPFAM" id="SSF53822">
    <property type="entry name" value="Periplasmic binding protein-like I"/>
    <property type="match status" value="1"/>
</dbReference>
<dbReference type="Pfam" id="PF13407">
    <property type="entry name" value="Peripla_BP_4"/>
    <property type="match status" value="1"/>
</dbReference>
<dbReference type="CDD" id="cd06301">
    <property type="entry name" value="PBP1_rhizopine_binding-like"/>
    <property type="match status" value="1"/>
</dbReference>
<feature type="domain" description="Periplasmic binding protein" evidence="5">
    <location>
        <begin position="29"/>
        <end position="288"/>
    </location>
</feature>
<comment type="caution">
    <text evidence="6">The sequence shown here is derived from an EMBL/GenBank/DDBJ whole genome shotgun (WGS) entry which is preliminary data.</text>
</comment>
<proteinExistence type="inferred from homology"/>
<evidence type="ECO:0000259" key="5">
    <source>
        <dbReference type="Pfam" id="PF13407"/>
    </source>
</evidence>
<dbReference type="EMBL" id="VWXF01000004">
    <property type="protein sequence ID" value="NIF22179.1"/>
    <property type="molecule type" value="Genomic_DNA"/>
</dbReference>
<dbReference type="InterPro" id="IPR028082">
    <property type="entry name" value="Peripla_BP_I"/>
</dbReference>
<keyword evidence="7" id="KW-1185">Reference proteome</keyword>
<dbReference type="PANTHER" id="PTHR46847">
    <property type="entry name" value="D-ALLOSE-BINDING PERIPLASMIC PROTEIN-RELATED"/>
    <property type="match status" value="1"/>
</dbReference>
<dbReference type="InterPro" id="IPR025997">
    <property type="entry name" value="SBP_2_dom"/>
</dbReference>
<comment type="similarity">
    <text evidence="2">Belongs to the bacterial solute-binding protein 2 family.</text>
</comment>
<evidence type="ECO:0000313" key="7">
    <source>
        <dbReference type="Proteomes" id="UP001515683"/>
    </source>
</evidence>
<feature type="signal peptide" evidence="4">
    <location>
        <begin position="1"/>
        <end position="23"/>
    </location>
</feature>
<sequence>MRTTLKTFATLLCMLPLSTQVLAASPRVSVTMSAFDDNFLTVLRSAIAQQAATDGVKVQFEDGKNDVSKQSSQIDNFISSQPDAIIINPVDSTGVLPISQNTADADIPLVYVNREPINIKTLPPYQAFVGSSEIEGGTLEANEVCRLLHGKGNVLIMQGDLSQQSAILRTKAVEEVFKRPDCNGIKVVDKQIGKWTRTGGNDLMANWLSTNVKFDAVIANNDEMALGAIQALKASGRDMKSVVVAGIDATDDAVAAMKAGDLAVTVFQDAKAQGRQSLQVAEQLIKAKQQNQPTAVPKSILIPYTLVTPATVNQYPKK</sequence>
<evidence type="ECO:0000256" key="2">
    <source>
        <dbReference type="ARBA" id="ARBA00007639"/>
    </source>
</evidence>
<dbReference type="RefSeq" id="WP_167014653.1">
    <property type="nucleotide sequence ID" value="NZ_VWXF01000004.1"/>
</dbReference>
<feature type="chain" id="PRO_5045460767" evidence="4">
    <location>
        <begin position="24"/>
        <end position="318"/>
    </location>
</feature>
<evidence type="ECO:0000256" key="3">
    <source>
        <dbReference type="ARBA" id="ARBA00022729"/>
    </source>
</evidence>
<comment type="subcellular location">
    <subcellularLocation>
        <location evidence="1">Cell envelope</location>
    </subcellularLocation>
</comment>
<evidence type="ECO:0000256" key="4">
    <source>
        <dbReference type="SAM" id="SignalP"/>
    </source>
</evidence>
<dbReference type="Gene3D" id="3.40.50.2300">
    <property type="match status" value="2"/>
</dbReference>
<organism evidence="6 7">
    <name type="scientific">Candidatus Pantoea multigeneris</name>
    <dbReference type="NCBI Taxonomy" id="2608357"/>
    <lineage>
        <taxon>Bacteria</taxon>
        <taxon>Pseudomonadati</taxon>
        <taxon>Pseudomonadota</taxon>
        <taxon>Gammaproteobacteria</taxon>
        <taxon>Enterobacterales</taxon>
        <taxon>Erwiniaceae</taxon>
        <taxon>Pantoea</taxon>
    </lineage>
</organism>
<protein>
    <submittedName>
        <fullName evidence="6">Sugar ABC transporter substrate-binding protein</fullName>
    </submittedName>
</protein>
<dbReference type="Proteomes" id="UP001515683">
    <property type="component" value="Unassembled WGS sequence"/>
</dbReference>
<dbReference type="PANTHER" id="PTHR46847:SF1">
    <property type="entry name" value="D-ALLOSE-BINDING PERIPLASMIC PROTEIN-RELATED"/>
    <property type="match status" value="1"/>
</dbReference>